<feature type="transmembrane region" description="Helical" evidence="1">
    <location>
        <begin position="98"/>
        <end position="121"/>
    </location>
</feature>
<accession>A0A6B8KEW5</accession>
<evidence type="ECO:0000313" key="3">
    <source>
        <dbReference type="Proteomes" id="UP000309061"/>
    </source>
</evidence>
<gene>
    <name evidence="2" type="ORF">H2LOC_005115</name>
</gene>
<dbReference type="SUPFAM" id="SSF81343">
    <property type="entry name" value="Fumarate reductase respiratory complex transmembrane subunits"/>
    <property type="match status" value="1"/>
</dbReference>
<feature type="transmembrane region" description="Helical" evidence="1">
    <location>
        <begin position="127"/>
        <end position="145"/>
    </location>
</feature>
<dbReference type="EMBL" id="CP046052">
    <property type="protein sequence ID" value="QGM45118.1"/>
    <property type="molecule type" value="Genomic_DNA"/>
</dbReference>
<feature type="transmembrane region" description="Helical" evidence="1">
    <location>
        <begin position="295"/>
        <end position="315"/>
    </location>
</feature>
<dbReference type="GO" id="GO:0016020">
    <property type="term" value="C:membrane"/>
    <property type="evidence" value="ECO:0007669"/>
    <property type="project" value="InterPro"/>
</dbReference>
<organism evidence="2 3">
    <name type="scientific">Methylocystis heyeri</name>
    <dbReference type="NCBI Taxonomy" id="391905"/>
    <lineage>
        <taxon>Bacteria</taxon>
        <taxon>Pseudomonadati</taxon>
        <taxon>Pseudomonadota</taxon>
        <taxon>Alphaproteobacteria</taxon>
        <taxon>Hyphomicrobiales</taxon>
        <taxon>Methylocystaceae</taxon>
        <taxon>Methylocystis</taxon>
    </lineage>
</organism>
<keyword evidence="1" id="KW-0812">Transmembrane</keyword>
<keyword evidence="3" id="KW-1185">Reference proteome</keyword>
<feature type="transmembrane region" description="Helical" evidence="1">
    <location>
        <begin position="27"/>
        <end position="43"/>
    </location>
</feature>
<dbReference type="Proteomes" id="UP000309061">
    <property type="component" value="Chromosome"/>
</dbReference>
<protein>
    <submittedName>
        <fullName evidence="2">Uncharacterized protein</fullName>
    </submittedName>
</protein>
<evidence type="ECO:0000313" key="2">
    <source>
        <dbReference type="EMBL" id="QGM45118.1"/>
    </source>
</evidence>
<feature type="transmembrane region" description="Helical" evidence="1">
    <location>
        <begin position="157"/>
        <end position="179"/>
    </location>
</feature>
<feature type="transmembrane region" description="Helical" evidence="1">
    <location>
        <begin position="199"/>
        <end position="225"/>
    </location>
</feature>
<dbReference type="OrthoDB" id="6868340at2"/>
<evidence type="ECO:0000256" key="1">
    <source>
        <dbReference type="SAM" id="Phobius"/>
    </source>
</evidence>
<proteinExistence type="predicted"/>
<keyword evidence="1" id="KW-0472">Membrane</keyword>
<reference evidence="2 3" key="1">
    <citation type="submission" date="2019-11" db="EMBL/GenBank/DDBJ databases">
        <title>The genome sequence of Methylocystis heyeri.</title>
        <authorList>
            <person name="Oshkin I.Y."/>
            <person name="Miroshnikov K."/>
            <person name="Dedysh S.N."/>
        </authorList>
    </citation>
    <scope>NUCLEOTIDE SEQUENCE [LARGE SCALE GENOMIC DNA]</scope>
    <source>
        <strain evidence="2 3">H2</strain>
    </source>
</reference>
<name>A0A6B8KEW5_9HYPH</name>
<dbReference type="RefSeq" id="WP_136495403.1">
    <property type="nucleotide sequence ID" value="NZ_CP046052.1"/>
</dbReference>
<dbReference type="InterPro" id="IPR034804">
    <property type="entry name" value="SQR/QFR_C/D"/>
</dbReference>
<feature type="transmembrane region" description="Helical" evidence="1">
    <location>
        <begin position="63"/>
        <end position="86"/>
    </location>
</feature>
<sequence length="355" mass="38237">MAETRSGEFSEPPWRSAHDRAQRMKSFSYRIAPPVLALLYPFALEAFHASVELTKSDPASGTLLAVASIGIAFAIPLIAFVSFMRFAAINDGSGVKIAAALAVASPAIFTFVGVVLYMLHYPVQEKAAWVAAWGVIALVAVAPSHERDRGVLLATKLRSVHGALAASAFLAFLGFHIFNHLTGLAGGDAHKAVMNIGRHWYRAAIVEPVLVLILLSVAATGAVLLWRRLRNPMDGFLALQAASGAYLLFFLIGHMNSVFIYARRWLGIDTEWSFATGAPTGLVDDEWNIRLAPHYVLGVFFLLTHLVGGLRIVMIEHGAARRNCDRMAIVGAGFAALIAAAILMGMCGVRIFSNA</sequence>
<feature type="transmembrane region" description="Helical" evidence="1">
    <location>
        <begin position="237"/>
        <end position="262"/>
    </location>
</feature>
<keyword evidence="1" id="KW-1133">Transmembrane helix</keyword>
<dbReference type="AlphaFoldDB" id="A0A6B8KEW5"/>
<dbReference type="KEGG" id="mhey:H2LOC_005115"/>
<feature type="transmembrane region" description="Helical" evidence="1">
    <location>
        <begin position="327"/>
        <end position="352"/>
    </location>
</feature>